<protein>
    <submittedName>
        <fullName evidence="2">Uncharacterized protein</fullName>
    </submittedName>
</protein>
<evidence type="ECO:0000313" key="2">
    <source>
        <dbReference type="EMBL" id="PIS23427.1"/>
    </source>
</evidence>
<dbReference type="EMBL" id="PEYT01000002">
    <property type="protein sequence ID" value="PIS23427.1"/>
    <property type="molecule type" value="Genomic_DNA"/>
</dbReference>
<name>A0A2H0XER6_UNCKA</name>
<feature type="compositionally biased region" description="Basic and acidic residues" evidence="1">
    <location>
        <begin position="39"/>
        <end position="61"/>
    </location>
</feature>
<dbReference type="AlphaFoldDB" id="A0A2H0XER6"/>
<gene>
    <name evidence="2" type="ORF">COT49_00190</name>
</gene>
<evidence type="ECO:0000256" key="1">
    <source>
        <dbReference type="SAM" id="MobiDB-lite"/>
    </source>
</evidence>
<feature type="region of interest" description="Disordered" evidence="1">
    <location>
        <begin position="38"/>
        <end position="61"/>
    </location>
</feature>
<comment type="caution">
    <text evidence="2">The sequence shown here is derived from an EMBL/GenBank/DDBJ whole genome shotgun (WGS) entry which is preliminary data.</text>
</comment>
<evidence type="ECO:0000313" key="3">
    <source>
        <dbReference type="Proteomes" id="UP000230340"/>
    </source>
</evidence>
<reference evidence="3" key="1">
    <citation type="submission" date="2017-09" db="EMBL/GenBank/DDBJ databases">
        <title>Depth-based differentiation of microbial function through sediment-hosted aquifers and enrichment of novel symbionts in the deep terrestrial subsurface.</title>
        <authorList>
            <person name="Probst A.J."/>
            <person name="Ladd B."/>
            <person name="Jarett J.K."/>
            <person name="Geller-Mcgrath D.E."/>
            <person name="Sieber C.M.K."/>
            <person name="Emerson J.B."/>
            <person name="Anantharaman K."/>
            <person name="Thomas B.C."/>
            <person name="Malmstrom R."/>
            <person name="Stieglmeier M."/>
            <person name="Klingl A."/>
            <person name="Woyke T."/>
            <person name="Ryan C.M."/>
            <person name="Banfield J.F."/>
        </authorList>
    </citation>
    <scope>NUCLEOTIDE SEQUENCE [LARGE SCALE GENOMIC DNA]</scope>
</reference>
<accession>A0A2H0XER6</accession>
<sequence>MILYQRFYKKTDWRICYFKFGDEVQTLVNALAPTSNLPVRDDRSNDAPRGSMRELHTERRF</sequence>
<dbReference type="Proteomes" id="UP000230340">
    <property type="component" value="Unassembled WGS sequence"/>
</dbReference>
<organism evidence="2 3">
    <name type="scientific">candidate division WWE3 bacterium CG08_land_8_20_14_0_20_40_13</name>
    <dbReference type="NCBI Taxonomy" id="1975084"/>
    <lineage>
        <taxon>Bacteria</taxon>
        <taxon>Katanobacteria</taxon>
    </lineage>
</organism>
<proteinExistence type="predicted"/>